<dbReference type="Proteomes" id="UP000636709">
    <property type="component" value="Unassembled WGS sequence"/>
</dbReference>
<name>A0A835G196_9POAL</name>
<evidence type="ECO:0000313" key="3">
    <source>
        <dbReference type="Proteomes" id="UP000636709"/>
    </source>
</evidence>
<dbReference type="Pfam" id="PF25019">
    <property type="entry name" value="LRR_R13L1-DRL21"/>
    <property type="match status" value="1"/>
</dbReference>
<protein>
    <recommendedName>
        <fullName evidence="1">R13L1/DRL21-like LRR repeat region domain-containing protein</fullName>
    </recommendedName>
</protein>
<dbReference type="SUPFAM" id="SSF52047">
    <property type="entry name" value="RNI-like"/>
    <property type="match status" value="1"/>
</dbReference>
<dbReference type="Gene3D" id="3.80.10.10">
    <property type="entry name" value="Ribonuclease Inhibitor"/>
    <property type="match status" value="4"/>
</dbReference>
<evidence type="ECO:0000313" key="2">
    <source>
        <dbReference type="EMBL" id="KAF8783987.1"/>
    </source>
</evidence>
<organism evidence="2 3">
    <name type="scientific">Digitaria exilis</name>
    <dbReference type="NCBI Taxonomy" id="1010633"/>
    <lineage>
        <taxon>Eukaryota</taxon>
        <taxon>Viridiplantae</taxon>
        <taxon>Streptophyta</taxon>
        <taxon>Embryophyta</taxon>
        <taxon>Tracheophyta</taxon>
        <taxon>Spermatophyta</taxon>
        <taxon>Magnoliopsida</taxon>
        <taxon>Liliopsida</taxon>
        <taxon>Poales</taxon>
        <taxon>Poaceae</taxon>
        <taxon>PACMAD clade</taxon>
        <taxon>Panicoideae</taxon>
        <taxon>Panicodae</taxon>
        <taxon>Paniceae</taxon>
        <taxon>Anthephorinae</taxon>
        <taxon>Digitaria</taxon>
    </lineage>
</organism>
<keyword evidence="3" id="KW-1185">Reference proteome</keyword>
<dbReference type="EMBL" id="JACEFO010000033">
    <property type="protein sequence ID" value="KAF8783987.1"/>
    <property type="molecule type" value="Genomic_DNA"/>
</dbReference>
<dbReference type="InterPro" id="IPR056789">
    <property type="entry name" value="LRR_R13L1-DRL21"/>
</dbReference>
<sequence length="656" mass="74560">MHDLMHDLATEVTDECASAQDLIQKKVSLMDVHHVQLSSYEFEEIGGLLKDTSSLRTLLTQSDHKDLSELKNMRSLRALRCELSIIHSQLINTKHLRYLEIVNSPIVKLPDSLCMLYNLQSLRLHSCWRLECLPESMATMKKLSHIYLLGTHSLKRMPPNLRLLHNLRTLTKFVVDARDGCGIEELKDMRQLGNKLQLCNLSRVKSGSEANLHEKVNLSELDLCWTPDVGDENNELSDNEEHVLESLKPHDKLRMFRLSGYNGITIPQWMSDPGRFQCIRELEFYHCKKCKELPIIWLSSSLEKLSLYFVASLTTLCKNIEVEAAGYNLSPQIFPKLRIMRLVGLPDLERWAENSAAEPISQVMFPQLQKLTIKDCPKLANLPLSPVLTHLDFPRWSASNPVVIPLGSLPSLVHLGVGTLVELLILAEDQQSQRPLENLRSLNVSSDDFFSTIFNSSKLQPVLRDRVAFLEVLEIHYCNNIVSWPVEELQCLPCLIDLQIRWCAKLEGKGSSLEETLPLPRIPRLPASLEKMNIFSCKSLVVLPDAMDGLTSLENLSIHSCPRIEDAMDGFTSLEYLSIFWCPRIEEFPQGLLHRLPALKYLQILGCPELQRRCREGGEYFGSVSSIRKKDISFPATARFSSSSIAKFVKKLLPSC</sequence>
<reference evidence="2" key="1">
    <citation type="submission" date="2020-07" db="EMBL/GenBank/DDBJ databases">
        <title>Genome sequence and genetic diversity analysis of an under-domesticated orphan crop, white fonio (Digitaria exilis).</title>
        <authorList>
            <person name="Bennetzen J.L."/>
            <person name="Chen S."/>
            <person name="Ma X."/>
            <person name="Wang X."/>
            <person name="Yssel A.E.J."/>
            <person name="Chaluvadi S.R."/>
            <person name="Johnson M."/>
            <person name="Gangashetty P."/>
            <person name="Hamidou F."/>
            <person name="Sanogo M.D."/>
            <person name="Zwaenepoel A."/>
            <person name="Wallace J."/>
            <person name="Van De Peer Y."/>
            <person name="Van Deynze A."/>
        </authorList>
    </citation>
    <scope>NUCLEOTIDE SEQUENCE</scope>
    <source>
        <tissue evidence="2">Leaves</tissue>
    </source>
</reference>
<comment type="caution">
    <text evidence="2">The sequence shown here is derived from an EMBL/GenBank/DDBJ whole genome shotgun (WGS) entry which is preliminary data.</text>
</comment>
<dbReference type="SUPFAM" id="SSF52058">
    <property type="entry name" value="L domain-like"/>
    <property type="match status" value="1"/>
</dbReference>
<dbReference type="PANTHER" id="PTHR47186">
    <property type="entry name" value="LEUCINE-RICH REPEAT-CONTAINING PROTEIN 57"/>
    <property type="match status" value="1"/>
</dbReference>
<dbReference type="OrthoDB" id="690541at2759"/>
<dbReference type="AlphaFoldDB" id="A0A835G196"/>
<gene>
    <name evidence="2" type="ORF">HU200_000083</name>
</gene>
<dbReference type="InterPro" id="IPR032675">
    <property type="entry name" value="LRR_dom_sf"/>
</dbReference>
<feature type="domain" description="R13L1/DRL21-like LRR repeat region" evidence="1">
    <location>
        <begin position="183"/>
        <end position="307"/>
    </location>
</feature>
<dbReference type="PANTHER" id="PTHR47186:SF3">
    <property type="entry name" value="OS09G0267800 PROTEIN"/>
    <property type="match status" value="1"/>
</dbReference>
<proteinExistence type="predicted"/>
<evidence type="ECO:0000259" key="1">
    <source>
        <dbReference type="Pfam" id="PF25019"/>
    </source>
</evidence>
<accession>A0A835G196</accession>